<dbReference type="SMART" id="SM00388">
    <property type="entry name" value="HisKA"/>
    <property type="match status" value="1"/>
</dbReference>
<dbReference type="InterPro" id="IPR003594">
    <property type="entry name" value="HATPase_dom"/>
</dbReference>
<evidence type="ECO:0000313" key="7">
    <source>
        <dbReference type="EMBL" id="QEH37098.1"/>
    </source>
</evidence>
<dbReference type="SUPFAM" id="SSF47384">
    <property type="entry name" value="Homodimeric domain of signal transducing histidine kinase"/>
    <property type="match status" value="1"/>
</dbReference>
<dbReference type="Pfam" id="PF00512">
    <property type="entry name" value="HisKA"/>
    <property type="match status" value="1"/>
</dbReference>
<proteinExistence type="predicted"/>
<dbReference type="InterPro" id="IPR004358">
    <property type="entry name" value="Sig_transdc_His_kin-like_C"/>
</dbReference>
<keyword evidence="8" id="KW-1185">Reference proteome</keyword>
<dbReference type="InterPro" id="IPR036097">
    <property type="entry name" value="HisK_dim/P_sf"/>
</dbReference>
<dbReference type="RefSeq" id="WP_148596702.1">
    <property type="nucleotide sequence ID" value="NZ_CP042997.1"/>
</dbReference>
<keyword evidence="7" id="KW-0808">Transferase</keyword>
<sequence>MAENVTVLIVDDSAGDRALFRTILTRGGYTVFDVARGEDAVPKALQERPHIVVLDVNLPDMDGLAVCRAIRANSLLANVPVLMLTVRHDDADVLAGLEAGADDYVAKDSAPELVLARVKRLVQYQQLLGLTTLNRQLVQAGRLLAGIIHEIRGPLSVIRGSAELLRMNVDPGRQDPQWLDSILRGIQLLQSRLDHLMAMVRSGPPQIHDVDAAAVAREAVDLFSKGLPPNSRGIAYEVRCEVPASACAKADAGRLIQVLIDLLSNAQQAIASVRRTGKVQVVVAPAELDGPWVTLSVRDDGPGIAESHLGRIFEPFFTTKEGGTGYGLHLASEILKEQGGRLTVENNSDGGACFRIWLPRGHSARTAEGAAIE</sequence>
<evidence type="ECO:0000256" key="4">
    <source>
        <dbReference type="PROSITE-ProRule" id="PRU00169"/>
    </source>
</evidence>
<evidence type="ECO:0000256" key="2">
    <source>
        <dbReference type="ARBA" id="ARBA00012438"/>
    </source>
</evidence>
<evidence type="ECO:0000256" key="1">
    <source>
        <dbReference type="ARBA" id="ARBA00000085"/>
    </source>
</evidence>
<dbReference type="PRINTS" id="PR00344">
    <property type="entry name" value="BCTRLSENSOR"/>
</dbReference>
<dbReference type="PROSITE" id="PS50109">
    <property type="entry name" value="HIS_KIN"/>
    <property type="match status" value="1"/>
</dbReference>
<dbReference type="SMART" id="SM00448">
    <property type="entry name" value="REC"/>
    <property type="match status" value="1"/>
</dbReference>
<dbReference type="KEGG" id="agv:OJF2_56830"/>
<feature type="domain" description="Response regulatory" evidence="6">
    <location>
        <begin position="6"/>
        <end position="122"/>
    </location>
</feature>
<dbReference type="CDD" id="cd17574">
    <property type="entry name" value="REC_OmpR"/>
    <property type="match status" value="1"/>
</dbReference>
<dbReference type="InterPro" id="IPR003661">
    <property type="entry name" value="HisK_dim/P_dom"/>
</dbReference>
<dbReference type="Gene3D" id="3.40.50.2300">
    <property type="match status" value="1"/>
</dbReference>
<dbReference type="CDD" id="cd00082">
    <property type="entry name" value="HisKA"/>
    <property type="match status" value="1"/>
</dbReference>
<dbReference type="InterPro" id="IPR011006">
    <property type="entry name" value="CheY-like_superfamily"/>
</dbReference>
<protein>
    <recommendedName>
        <fullName evidence="2">histidine kinase</fullName>
        <ecNumber evidence="2">2.7.13.3</ecNumber>
    </recommendedName>
</protein>
<evidence type="ECO:0000313" key="8">
    <source>
        <dbReference type="Proteomes" id="UP000324233"/>
    </source>
</evidence>
<evidence type="ECO:0000259" key="6">
    <source>
        <dbReference type="PROSITE" id="PS50110"/>
    </source>
</evidence>
<dbReference type="SUPFAM" id="SSF55874">
    <property type="entry name" value="ATPase domain of HSP90 chaperone/DNA topoisomerase II/histidine kinase"/>
    <property type="match status" value="1"/>
</dbReference>
<dbReference type="Gene3D" id="1.10.287.130">
    <property type="match status" value="1"/>
</dbReference>
<dbReference type="Pfam" id="PF00072">
    <property type="entry name" value="Response_reg"/>
    <property type="match status" value="1"/>
</dbReference>
<dbReference type="EMBL" id="CP042997">
    <property type="protein sequence ID" value="QEH37098.1"/>
    <property type="molecule type" value="Genomic_DNA"/>
</dbReference>
<dbReference type="Proteomes" id="UP000324233">
    <property type="component" value="Chromosome"/>
</dbReference>
<dbReference type="InterPro" id="IPR036890">
    <property type="entry name" value="HATPase_C_sf"/>
</dbReference>
<evidence type="ECO:0000256" key="3">
    <source>
        <dbReference type="ARBA" id="ARBA00022553"/>
    </source>
</evidence>
<name>A0A5B9W920_9BACT</name>
<dbReference type="Pfam" id="PF02518">
    <property type="entry name" value="HATPase_c"/>
    <property type="match status" value="1"/>
</dbReference>
<evidence type="ECO:0000259" key="5">
    <source>
        <dbReference type="PROSITE" id="PS50109"/>
    </source>
</evidence>
<dbReference type="GO" id="GO:0000155">
    <property type="term" value="F:phosphorelay sensor kinase activity"/>
    <property type="evidence" value="ECO:0007669"/>
    <property type="project" value="InterPro"/>
</dbReference>
<gene>
    <name evidence="7" type="primary">zraS_8</name>
    <name evidence="7" type="ORF">OJF2_56830</name>
</gene>
<dbReference type="Gene3D" id="3.30.565.10">
    <property type="entry name" value="Histidine kinase-like ATPase, C-terminal domain"/>
    <property type="match status" value="1"/>
</dbReference>
<reference evidence="7 8" key="1">
    <citation type="submission" date="2019-08" db="EMBL/GenBank/DDBJ databases">
        <title>Deep-cultivation of Planctomycetes and their phenomic and genomic characterization uncovers novel biology.</title>
        <authorList>
            <person name="Wiegand S."/>
            <person name="Jogler M."/>
            <person name="Boedeker C."/>
            <person name="Pinto D."/>
            <person name="Vollmers J."/>
            <person name="Rivas-Marin E."/>
            <person name="Kohn T."/>
            <person name="Peeters S.H."/>
            <person name="Heuer A."/>
            <person name="Rast P."/>
            <person name="Oberbeckmann S."/>
            <person name="Bunk B."/>
            <person name="Jeske O."/>
            <person name="Meyerdierks A."/>
            <person name="Storesund J.E."/>
            <person name="Kallscheuer N."/>
            <person name="Luecker S."/>
            <person name="Lage O.M."/>
            <person name="Pohl T."/>
            <person name="Merkel B.J."/>
            <person name="Hornburger P."/>
            <person name="Mueller R.-W."/>
            <person name="Bruemmer F."/>
            <person name="Labrenz M."/>
            <person name="Spormann A.M."/>
            <person name="Op den Camp H."/>
            <person name="Overmann J."/>
            <person name="Amann R."/>
            <person name="Jetten M.S.M."/>
            <person name="Mascher T."/>
            <person name="Medema M.H."/>
            <person name="Devos D.P."/>
            <person name="Kaster A.-K."/>
            <person name="Ovreas L."/>
            <person name="Rohde M."/>
            <person name="Galperin M.Y."/>
            <person name="Jogler C."/>
        </authorList>
    </citation>
    <scope>NUCLEOTIDE SEQUENCE [LARGE SCALE GENOMIC DNA]</scope>
    <source>
        <strain evidence="7 8">OJF2</strain>
    </source>
</reference>
<feature type="domain" description="Histidine kinase" evidence="5">
    <location>
        <begin position="146"/>
        <end position="362"/>
    </location>
</feature>
<dbReference type="PANTHER" id="PTHR43547">
    <property type="entry name" value="TWO-COMPONENT HISTIDINE KINASE"/>
    <property type="match status" value="1"/>
</dbReference>
<dbReference type="SUPFAM" id="SSF52172">
    <property type="entry name" value="CheY-like"/>
    <property type="match status" value="1"/>
</dbReference>
<organism evidence="7 8">
    <name type="scientific">Aquisphaera giovannonii</name>
    <dbReference type="NCBI Taxonomy" id="406548"/>
    <lineage>
        <taxon>Bacteria</taxon>
        <taxon>Pseudomonadati</taxon>
        <taxon>Planctomycetota</taxon>
        <taxon>Planctomycetia</taxon>
        <taxon>Isosphaerales</taxon>
        <taxon>Isosphaeraceae</taxon>
        <taxon>Aquisphaera</taxon>
    </lineage>
</organism>
<keyword evidence="3 4" id="KW-0597">Phosphoprotein</keyword>
<dbReference type="OrthoDB" id="260274at2"/>
<dbReference type="SMART" id="SM00387">
    <property type="entry name" value="HATPase_c"/>
    <property type="match status" value="1"/>
</dbReference>
<dbReference type="PANTHER" id="PTHR43547:SF2">
    <property type="entry name" value="HYBRID SIGNAL TRANSDUCTION HISTIDINE KINASE C"/>
    <property type="match status" value="1"/>
</dbReference>
<feature type="modified residue" description="4-aspartylphosphate" evidence="4">
    <location>
        <position position="55"/>
    </location>
</feature>
<dbReference type="InterPro" id="IPR001789">
    <property type="entry name" value="Sig_transdc_resp-reg_receiver"/>
</dbReference>
<accession>A0A5B9W920</accession>
<dbReference type="AlphaFoldDB" id="A0A5B9W920"/>
<comment type="catalytic activity">
    <reaction evidence="1">
        <text>ATP + protein L-histidine = ADP + protein N-phospho-L-histidine.</text>
        <dbReference type="EC" id="2.7.13.3"/>
    </reaction>
</comment>
<dbReference type="InterPro" id="IPR005467">
    <property type="entry name" value="His_kinase_dom"/>
</dbReference>
<dbReference type="PROSITE" id="PS50110">
    <property type="entry name" value="RESPONSE_REGULATORY"/>
    <property type="match status" value="1"/>
</dbReference>
<dbReference type="EC" id="2.7.13.3" evidence="2"/>